<dbReference type="RefSeq" id="WP_186955391.1">
    <property type="nucleotide sequence ID" value="NZ_JACOFX010000012.1"/>
</dbReference>
<dbReference type="EMBL" id="JACOFX010000012">
    <property type="protein sequence ID" value="MBC3909879.1"/>
    <property type="molecule type" value="Genomic_DNA"/>
</dbReference>
<feature type="region of interest" description="Disordered" evidence="1">
    <location>
        <begin position="276"/>
        <end position="316"/>
    </location>
</feature>
<protein>
    <submittedName>
        <fullName evidence="2">DUF1631 family protein</fullName>
    </submittedName>
</protein>
<feature type="compositionally biased region" description="Gly residues" evidence="1">
    <location>
        <begin position="276"/>
        <end position="313"/>
    </location>
</feature>
<comment type="caution">
    <text evidence="2">The sequence shown here is derived from an EMBL/GenBank/DDBJ whole genome shotgun (WGS) entry which is preliminary data.</text>
</comment>
<sequence>MDTIPLNTAKTSEFSSSSRLLILQSLVPIATNLVSSQIEAFTGRLTEALFKLSDQTVRPEEVAASFAAYQQLKRNGTTFYRLVAGQVNAALAKEVSVVNTRKRARTDEGKQDFSLVSFEEMESKVLSRNLSQSLEVNNAEQLVALNVRIGHVLRRTPISVSQNPFRPELFVRAVHQAWMELEPNPETHYLILRLLQPELFLQLGAIYRELNLALVERGILPDLNDGYRNKQKKNMMSGSDDISDRDPYLENKLRNIFSGNAPAGTFGNTVTGGGGGGGTTMDGGGMPFTGGQDVGGGSGGPHSGGGSGGGGGSNAPDMVTIDRQFFDYLTSVQRDFTANPMPMDTAHLRQLSQQPTAGGLTHIDQSTIELLARIFDYVFNDKSIPADIKNLISQLQIPTLKVALLDKDFFFKESHPARVLIDTLAKSSVLLNSDSSAEDPLYQMIEGIVERVQQDFDQQIELFSDVVADLEAFLKEEEQQTEVAISEPVAVALKQEKMRLAREFAENDVAIRVETGEVAGFLETFLKEQWIRILTISHNVKEEKPNALENALRTMDDLIWSLKPKNSAEERKELVSKLPAMLSLLNAWLNAIKWDEPERVIFFSKLAERHAAIARAPLEFSPRRQLEIAVNIAQRASEKRLNRHVQDQIEQPVDEWARIIETMERGIWVDFTKRSSGVTTRFKLAWVSPKRTRYIFTNRQGHDAFSVSSDELIAQFREGRAIQIVAESVVDRALVEALRDPPAA</sequence>
<dbReference type="Proteomes" id="UP000646911">
    <property type="component" value="Unassembled WGS sequence"/>
</dbReference>
<organism evidence="2 3">
    <name type="scientific">Undibacterium umbellatum</name>
    <dbReference type="NCBI Taxonomy" id="2762300"/>
    <lineage>
        <taxon>Bacteria</taxon>
        <taxon>Pseudomonadati</taxon>
        <taxon>Pseudomonadota</taxon>
        <taxon>Betaproteobacteria</taxon>
        <taxon>Burkholderiales</taxon>
        <taxon>Oxalobacteraceae</taxon>
        <taxon>Undibacterium</taxon>
    </lineage>
</organism>
<proteinExistence type="predicted"/>
<gene>
    <name evidence="2" type="ORF">H8L47_20125</name>
</gene>
<evidence type="ECO:0000313" key="2">
    <source>
        <dbReference type="EMBL" id="MBC3909879.1"/>
    </source>
</evidence>
<evidence type="ECO:0000313" key="3">
    <source>
        <dbReference type="Proteomes" id="UP000646911"/>
    </source>
</evidence>
<keyword evidence="3" id="KW-1185">Reference proteome</keyword>
<reference evidence="2 3" key="1">
    <citation type="submission" date="2020-08" db="EMBL/GenBank/DDBJ databases">
        <title>Novel species isolated from subtropical streams in China.</title>
        <authorList>
            <person name="Lu H."/>
        </authorList>
    </citation>
    <scope>NUCLEOTIDE SEQUENCE [LARGE SCALE GENOMIC DNA]</scope>
    <source>
        <strain evidence="2 3">NL8W</strain>
    </source>
</reference>
<dbReference type="InterPro" id="IPR012434">
    <property type="entry name" value="DUF1631"/>
</dbReference>
<evidence type="ECO:0000256" key="1">
    <source>
        <dbReference type="SAM" id="MobiDB-lite"/>
    </source>
</evidence>
<name>A0ABR6ZE15_9BURK</name>
<dbReference type="Pfam" id="PF07793">
    <property type="entry name" value="DUF1631"/>
    <property type="match status" value="1"/>
</dbReference>
<accession>A0ABR6ZE15</accession>